<comment type="caution">
    <text evidence="1">The sequence shown here is derived from an EMBL/GenBank/DDBJ whole genome shotgun (WGS) entry which is preliminary data.</text>
</comment>
<name>A0A0R3MAA8_9BRAD</name>
<dbReference type="AlphaFoldDB" id="A0A0R3MAA8"/>
<reference evidence="1 2" key="1">
    <citation type="submission" date="2014-03" db="EMBL/GenBank/DDBJ databases">
        <title>Bradyrhizobium valentinum sp. nov., isolated from effective nodules of Lupinus mariae-josephae, a lupine endemic of basic-lime soils in Eastern Spain.</title>
        <authorList>
            <person name="Duran D."/>
            <person name="Rey L."/>
            <person name="Navarro A."/>
            <person name="Busquets A."/>
            <person name="Imperial J."/>
            <person name="Ruiz-Argueso T."/>
        </authorList>
    </citation>
    <scope>NUCLEOTIDE SEQUENCE [LARGE SCALE GENOMIC DNA]</scope>
    <source>
        <strain evidence="1 2">CCBAU 23086</strain>
    </source>
</reference>
<sequence>MVLLTHTTHTLTPDDAWRVTRRIVWRRNGSGRVGQEFQVMEKARRIIHARFQSAVERGWKL</sequence>
<gene>
    <name evidence="1" type="ORF">CQ14_14125</name>
</gene>
<dbReference type="EMBL" id="LLYB01000125">
    <property type="protein sequence ID" value="KRR16732.1"/>
    <property type="molecule type" value="Genomic_DNA"/>
</dbReference>
<evidence type="ECO:0000313" key="2">
    <source>
        <dbReference type="Proteomes" id="UP000051660"/>
    </source>
</evidence>
<proteinExistence type="predicted"/>
<organism evidence="1 2">
    <name type="scientific">Bradyrhizobium lablabi</name>
    <dbReference type="NCBI Taxonomy" id="722472"/>
    <lineage>
        <taxon>Bacteria</taxon>
        <taxon>Pseudomonadati</taxon>
        <taxon>Pseudomonadota</taxon>
        <taxon>Alphaproteobacteria</taxon>
        <taxon>Hyphomicrobiales</taxon>
        <taxon>Nitrobacteraceae</taxon>
        <taxon>Bradyrhizobium</taxon>
    </lineage>
</organism>
<evidence type="ECO:0000313" key="1">
    <source>
        <dbReference type="EMBL" id="KRR16732.1"/>
    </source>
</evidence>
<dbReference type="Proteomes" id="UP000051660">
    <property type="component" value="Unassembled WGS sequence"/>
</dbReference>
<accession>A0A0R3MAA8</accession>
<protein>
    <submittedName>
        <fullName evidence="1">Uncharacterized protein</fullName>
    </submittedName>
</protein>